<feature type="non-terminal residue" evidence="2">
    <location>
        <position position="93"/>
    </location>
</feature>
<reference evidence="2" key="1">
    <citation type="submission" date="2020-10" db="EMBL/GenBank/DDBJ databases">
        <title>Chromosome-scale genome assembly of the Allis shad, Alosa alosa.</title>
        <authorList>
            <person name="Margot Z."/>
            <person name="Christophe K."/>
            <person name="Cabau C."/>
            <person name="Louis A."/>
            <person name="Berthelot C."/>
            <person name="Parey E."/>
            <person name="Roest Crollius H."/>
            <person name="Montfort J."/>
            <person name="Robinson-Rechavi M."/>
            <person name="Bucao C."/>
            <person name="Bouchez O."/>
            <person name="Gislard M."/>
            <person name="Lluch J."/>
            <person name="Milhes M."/>
            <person name="Lampietro C."/>
            <person name="Lopez Roques C."/>
            <person name="Donnadieu C."/>
            <person name="Braasch I."/>
            <person name="Desvignes T."/>
            <person name="Postlethwait J."/>
            <person name="Bobe J."/>
            <person name="Guiguen Y."/>
        </authorList>
    </citation>
    <scope>NUCLEOTIDE SEQUENCE</scope>
    <source>
        <strain evidence="2">M-15738</strain>
        <tissue evidence="2">Blood</tissue>
    </source>
</reference>
<keyword evidence="3" id="KW-1185">Reference proteome</keyword>
<sequence length="93" mass="10471">MEWVNMTPGGKHTEKIGHPRPYGSQDIHRKLCLPYPLFGGSIQQGGLQIKTKNDGSMLSIWGYMPTKFRLPQSFSVPGILDGNLDMRKIKTNK</sequence>
<feature type="region of interest" description="Disordered" evidence="1">
    <location>
        <begin position="1"/>
        <end position="21"/>
    </location>
</feature>
<protein>
    <submittedName>
        <fullName evidence="2">Uncharacterized protein</fullName>
    </submittedName>
</protein>
<evidence type="ECO:0000313" key="3">
    <source>
        <dbReference type="Proteomes" id="UP000823561"/>
    </source>
</evidence>
<gene>
    <name evidence="2" type="ORF">AALO_G00112030</name>
</gene>
<organism evidence="2 3">
    <name type="scientific">Alosa alosa</name>
    <name type="common">allis shad</name>
    <dbReference type="NCBI Taxonomy" id="278164"/>
    <lineage>
        <taxon>Eukaryota</taxon>
        <taxon>Metazoa</taxon>
        <taxon>Chordata</taxon>
        <taxon>Craniata</taxon>
        <taxon>Vertebrata</taxon>
        <taxon>Euteleostomi</taxon>
        <taxon>Actinopterygii</taxon>
        <taxon>Neopterygii</taxon>
        <taxon>Teleostei</taxon>
        <taxon>Clupei</taxon>
        <taxon>Clupeiformes</taxon>
        <taxon>Clupeoidei</taxon>
        <taxon>Clupeidae</taxon>
        <taxon>Alosa</taxon>
    </lineage>
</organism>
<proteinExistence type="predicted"/>
<dbReference type="AlphaFoldDB" id="A0AAV6GPZ8"/>
<name>A0AAV6GPZ8_9TELE</name>
<accession>A0AAV6GPZ8</accession>
<dbReference type="EMBL" id="JADWDJ010000008">
    <property type="protein sequence ID" value="KAG5276975.1"/>
    <property type="molecule type" value="Genomic_DNA"/>
</dbReference>
<comment type="caution">
    <text evidence="2">The sequence shown here is derived from an EMBL/GenBank/DDBJ whole genome shotgun (WGS) entry which is preliminary data.</text>
</comment>
<evidence type="ECO:0000256" key="1">
    <source>
        <dbReference type="SAM" id="MobiDB-lite"/>
    </source>
</evidence>
<dbReference type="Proteomes" id="UP000823561">
    <property type="component" value="Chromosome 8"/>
</dbReference>
<evidence type="ECO:0000313" key="2">
    <source>
        <dbReference type="EMBL" id="KAG5276975.1"/>
    </source>
</evidence>